<dbReference type="SUPFAM" id="SSF118352">
    <property type="entry name" value="HSP33 redox switch-like"/>
    <property type="match status" value="1"/>
</dbReference>
<keyword evidence="3" id="KW-1015">Disulfide bond</keyword>
<keyword evidence="2" id="KW-0862">Zinc</keyword>
<organism evidence="6 7">
    <name type="scientific">Mycoplasma mobile (strain ATCC 43663 / 163K / NCTC 11711)</name>
    <name type="common">Mesomycoplasma mobile</name>
    <dbReference type="NCBI Taxonomy" id="267748"/>
    <lineage>
        <taxon>Bacteria</taxon>
        <taxon>Bacillati</taxon>
        <taxon>Mycoplasmatota</taxon>
        <taxon>Mycoplasmoidales</taxon>
        <taxon>Metamycoplasmataceae</taxon>
        <taxon>Mesomycoplasma</taxon>
    </lineage>
</organism>
<dbReference type="RefSeq" id="WP_011264992.1">
    <property type="nucleotide sequence ID" value="NC_006908.1"/>
</dbReference>
<dbReference type="InterPro" id="IPR016153">
    <property type="entry name" value="Heat_shock_Hsp33_N"/>
</dbReference>
<dbReference type="InterPro" id="IPR000397">
    <property type="entry name" value="Heat_shock_Hsp33"/>
</dbReference>
<dbReference type="Proteomes" id="UP000009072">
    <property type="component" value="Chromosome"/>
</dbReference>
<dbReference type="Pfam" id="PF01430">
    <property type="entry name" value="HSP33"/>
    <property type="match status" value="1"/>
</dbReference>
<proteinExistence type="predicted"/>
<dbReference type="InterPro" id="IPR016154">
    <property type="entry name" value="Heat_shock_Hsp33_C"/>
</dbReference>
<dbReference type="PIRSF" id="PIRSF005261">
    <property type="entry name" value="Heat_shock_Hsp33"/>
    <property type="match status" value="1"/>
</dbReference>
<name>Q6KHH2_MYCM1</name>
<reference evidence="6 7" key="1">
    <citation type="journal article" date="2004" name="Genome Res.">
        <title>The complete genome and proteome of Mycoplasma mobile.</title>
        <authorList>
            <person name="Jaffe J.D."/>
            <person name="Stange-Thomann N."/>
            <person name="Smith C."/>
            <person name="DeCaprio D."/>
            <person name="Fisher S."/>
            <person name="Butler J."/>
            <person name="Calvo S."/>
            <person name="Elkins T."/>
            <person name="FitzGerald M.G."/>
            <person name="Hafez N."/>
            <person name="Kodira C.D."/>
            <person name="Major J."/>
            <person name="Wang S."/>
            <person name="Wilkinson J."/>
            <person name="Nicol R."/>
            <person name="Nusbaum C."/>
            <person name="Birren B."/>
            <person name="Berg H.C."/>
            <person name="Church G.M."/>
        </authorList>
    </citation>
    <scope>NUCLEOTIDE SEQUENCE [LARGE SCALE GENOMIC DNA]</scope>
    <source>
        <strain evidence="7">ATCC 43663 / 163K / NCTC 11711</strain>
    </source>
</reference>
<dbReference type="AlphaFoldDB" id="Q6KHH2"/>
<dbReference type="SUPFAM" id="SSF64397">
    <property type="entry name" value="Hsp33 domain"/>
    <property type="match status" value="1"/>
</dbReference>
<gene>
    <name evidence="6" type="primary">hsp33</name>
    <name evidence="6" type="ordered locus">MMOB4720</name>
</gene>
<dbReference type="PANTHER" id="PTHR30111">
    <property type="entry name" value="33 KDA CHAPERONIN"/>
    <property type="match status" value="1"/>
</dbReference>
<dbReference type="KEGG" id="mmo:MMOB4720"/>
<dbReference type="GO" id="GO:0042026">
    <property type="term" value="P:protein refolding"/>
    <property type="evidence" value="ECO:0007669"/>
    <property type="project" value="TreeGrafter"/>
</dbReference>
<keyword evidence="5" id="KW-0676">Redox-active center</keyword>
<dbReference type="EMBL" id="AE017308">
    <property type="protein sequence ID" value="AAT27958.1"/>
    <property type="molecule type" value="Genomic_DNA"/>
</dbReference>
<evidence type="ECO:0000256" key="3">
    <source>
        <dbReference type="ARBA" id="ARBA00023157"/>
    </source>
</evidence>
<keyword evidence="4" id="KW-0143">Chaperone</keyword>
<evidence type="ECO:0000313" key="6">
    <source>
        <dbReference type="EMBL" id="AAT27958.1"/>
    </source>
</evidence>
<dbReference type="GO" id="GO:0005737">
    <property type="term" value="C:cytoplasm"/>
    <property type="evidence" value="ECO:0007669"/>
    <property type="project" value="InterPro"/>
</dbReference>
<dbReference type="GO" id="GO:0051082">
    <property type="term" value="F:unfolded protein binding"/>
    <property type="evidence" value="ECO:0007669"/>
    <property type="project" value="InterPro"/>
</dbReference>
<dbReference type="OrthoDB" id="399376at2"/>
<evidence type="ECO:0000256" key="1">
    <source>
        <dbReference type="ARBA" id="ARBA00022490"/>
    </source>
</evidence>
<protein>
    <submittedName>
        <fullName evidence="6">Hsp33 disulfide bond chaperone</fullName>
    </submittedName>
</protein>
<dbReference type="PANTHER" id="PTHR30111:SF1">
    <property type="entry name" value="33 KDA CHAPERONIN"/>
    <property type="match status" value="1"/>
</dbReference>
<evidence type="ECO:0000256" key="5">
    <source>
        <dbReference type="ARBA" id="ARBA00023284"/>
    </source>
</evidence>
<dbReference type="Gene3D" id="3.55.30.10">
    <property type="entry name" value="Hsp33 domain"/>
    <property type="match status" value="1"/>
</dbReference>
<dbReference type="GO" id="GO:0044183">
    <property type="term" value="F:protein folding chaperone"/>
    <property type="evidence" value="ECO:0007669"/>
    <property type="project" value="TreeGrafter"/>
</dbReference>
<evidence type="ECO:0000256" key="2">
    <source>
        <dbReference type="ARBA" id="ARBA00022833"/>
    </source>
</evidence>
<dbReference type="Gene3D" id="3.90.1280.10">
    <property type="entry name" value="HSP33 redox switch-like"/>
    <property type="match status" value="1"/>
</dbReference>
<evidence type="ECO:0000256" key="4">
    <source>
        <dbReference type="ARBA" id="ARBA00023186"/>
    </source>
</evidence>
<dbReference type="STRING" id="267748.MMOB4720"/>
<dbReference type="eggNOG" id="COG1281">
    <property type="taxonomic scope" value="Bacteria"/>
</dbReference>
<dbReference type="HOGENOM" id="CLU_962519_0_0_14"/>
<accession>Q6KHH2</accession>
<keyword evidence="1" id="KW-0963">Cytoplasm</keyword>
<keyword evidence="7" id="KW-1185">Reference proteome</keyword>
<evidence type="ECO:0000313" key="7">
    <source>
        <dbReference type="Proteomes" id="UP000009072"/>
    </source>
</evidence>
<sequence>MEKNIHIYSKNNFRIFTINSKNIINEFLSIHKPNAFNSLVYANIINAFPILNSVFSDEDIKVIYKLKTSGAVNNAIVEVQDGIFRALINNELDVKKEDINLNKIDFEKVIGKGVLTITKTQNNNSYSSQIELQHSTFIESINHFLLQSEQLYSACVWVLNFDEKDFHKVTRAELVLMQKMPQATENDIVFFEKFIKENVLKNSSLEEYISKLGAKKVDSKFVKSGCFCSIEKMKKVLENISYQELNKIFKENKNKIEIVCQFCKIEYEFSKEDFEKNKN</sequence>